<organism evidence="2">
    <name type="scientific">Peptoniphilus harei</name>
    <dbReference type="NCBI Taxonomy" id="54005"/>
    <lineage>
        <taxon>Bacteria</taxon>
        <taxon>Bacillati</taxon>
        <taxon>Bacillota</taxon>
        <taxon>Tissierellia</taxon>
        <taxon>Tissierellales</taxon>
        <taxon>Peptoniphilaceae</taxon>
        <taxon>Peptoniphilus</taxon>
    </lineage>
</organism>
<keyword evidence="1" id="KW-1133">Transmembrane helix</keyword>
<dbReference type="Proteomes" id="UP000070174">
    <property type="component" value="Unassembled WGS sequence"/>
</dbReference>
<dbReference type="EMBL" id="LRQE01000050">
    <property type="protein sequence ID" value="KXA27752.1"/>
    <property type="molecule type" value="Genomic_DNA"/>
</dbReference>
<accession>A0A133PGQ7</accession>
<sequence length="52" mass="6451">MQDFFIGILKYLKIFILGITCFIFFLRYFYENIFYLLKGYLVSNSFLYFEFS</sequence>
<feature type="transmembrane region" description="Helical" evidence="1">
    <location>
        <begin position="12"/>
        <end position="30"/>
    </location>
</feature>
<dbReference type="PATRIC" id="fig|54005.3.peg.1786"/>
<evidence type="ECO:0000313" key="2">
    <source>
        <dbReference type="EMBL" id="KXA27752.1"/>
    </source>
</evidence>
<gene>
    <name evidence="2" type="ORF">HMPREF3229_01823</name>
</gene>
<name>A0A133PGQ7_9FIRM</name>
<evidence type="ECO:0000313" key="3">
    <source>
        <dbReference type="Proteomes" id="UP000070174"/>
    </source>
</evidence>
<reference evidence="2 3" key="1">
    <citation type="submission" date="2016-01" db="EMBL/GenBank/DDBJ databases">
        <authorList>
            <person name="Oliw E.H."/>
        </authorList>
    </citation>
    <scope>NUCLEOTIDE SEQUENCE [LARGE SCALE GENOMIC DNA]</scope>
    <source>
        <strain evidence="2 3">CMW7756A</strain>
    </source>
</reference>
<proteinExistence type="predicted"/>
<protein>
    <submittedName>
        <fullName evidence="2">Uncharacterized protein</fullName>
    </submittedName>
</protein>
<dbReference type="AlphaFoldDB" id="A0A133PGQ7"/>
<comment type="caution">
    <text evidence="2">The sequence shown here is derived from an EMBL/GenBank/DDBJ whole genome shotgun (WGS) entry which is preliminary data.</text>
</comment>
<keyword evidence="1" id="KW-0472">Membrane</keyword>
<keyword evidence="1" id="KW-0812">Transmembrane</keyword>
<evidence type="ECO:0000256" key="1">
    <source>
        <dbReference type="SAM" id="Phobius"/>
    </source>
</evidence>